<dbReference type="Gene3D" id="3.40.1380.20">
    <property type="entry name" value="Pyruvate kinase, C-terminal domain"/>
    <property type="match status" value="1"/>
</dbReference>
<dbReference type="InterPro" id="IPR015813">
    <property type="entry name" value="Pyrv/PenolPyrv_kinase-like_dom"/>
</dbReference>
<evidence type="ECO:0000256" key="1">
    <source>
        <dbReference type="ARBA" id="ARBA00004997"/>
    </source>
</evidence>
<reference evidence="14" key="1">
    <citation type="submission" date="2018-06" db="EMBL/GenBank/DDBJ databases">
        <authorList>
            <person name="Zhirakovskaya E."/>
        </authorList>
    </citation>
    <scope>NUCLEOTIDE SEQUENCE</scope>
</reference>
<dbReference type="AlphaFoldDB" id="A0A3B0VZH0"/>
<sequence length="293" mass="31888">CALKLDFVALSFVRTAVDILELRELMAALDSNIPIIAKIEKKEAIENLEAIRDVADGMMVARGDLGIEVLPQEVPLLQKRIIHTCNLVGKPVITATQMLQSMVEHPRPTRAEASDVANAILDGTDAVMLSGETASGSFPVESVLMMKQISEIIEEAFPYNEWRNRRQADVIYSSNITQAISAACCDVAEKVEARAIVSATMSGYTATQIARHRPPTPVMAVSPLESTQRKLALVWGVECIQVPDFTDTDSMIAQTAVAMKRYNLNPGDKLVITAGVPFGQSGQTNLIQVHEIS</sequence>
<evidence type="ECO:0000256" key="5">
    <source>
        <dbReference type="ARBA" id="ARBA00022723"/>
    </source>
</evidence>
<dbReference type="EC" id="2.7.1.40" evidence="3"/>
<dbReference type="SUPFAM" id="SSF52935">
    <property type="entry name" value="PK C-terminal domain-like"/>
    <property type="match status" value="1"/>
</dbReference>
<feature type="non-terminal residue" evidence="14">
    <location>
        <position position="1"/>
    </location>
</feature>
<accession>A0A3B0VZH0</accession>
<keyword evidence="10" id="KW-0324">Glycolysis</keyword>
<keyword evidence="9" id="KW-0460">Magnesium</keyword>
<name>A0A3B0VZH0_9ZZZZ</name>
<proteinExistence type="inferred from homology"/>
<dbReference type="UniPathway" id="UPA00109">
    <property type="reaction ID" value="UER00188"/>
</dbReference>
<dbReference type="InterPro" id="IPR015795">
    <property type="entry name" value="Pyrv_Knase_C"/>
</dbReference>
<dbReference type="InterPro" id="IPR018209">
    <property type="entry name" value="Pyrv_Knase_AS"/>
</dbReference>
<organism evidence="14">
    <name type="scientific">hydrothermal vent metagenome</name>
    <dbReference type="NCBI Taxonomy" id="652676"/>
    <lineage>
        <taxon>unclassified sequences</taxon>
        <taxon>metagenomes</taxon>
        <taxon>ecological metagenomes</taxon>
    </lineage>
</organism>
<keyword evidence="8" id="KW-0067">ATP-binding</keyword>
<dbReference type="GO" id="GO:0030955">
    <property type="term" value="F:potassium ion binding"/>
    <property type="evidence" value="ECO:0007669"/>
    <property type="project" value="InterPro"/>
</dbReference>
<evidence type="ECO:0000256" key="3">
    <source>
        <dbReference type="ARBA" id="ARBA00012142"/>
    </source>
</evidence>
<evidence type="ECO:0000256" key="11">
    <source>
        <dbReference type="ARBA" id="ARBA00023317"/>
    </source>
</evidence>
<comment type="similarity">
    <text evidence="2">Belongs to the pyruvate kinase family.</text>
</comment>
<dbReference type="InterPro" id="IPR036918">
    <property type="entry name" value="Pyrv_Knase_C_sf"/>
</dbReference>
<keyword evidence="5" id="KW-0479">Metal-binding</keyword>
<dbReference type="Pfam" id="PF00224">
    <property type="entry name" value="PK"/>
    <property type="match status" value="1"/>
</dbReference>
<keyword evidence="4 14" id="KW-0808">Transferase</keyword>
<evidence type="ECO:0000259" key="12">
    <source>
        <dbReference type="Pfam" id="PF00224"/>
    </source>
</evidence>
<dbReference type="PANTHER" id="PTHR11817">
    <property type="entry name" value="PYRUVATE KINASE"/>
    <property type="match status" value="1"/>
</dbReference>
<dbReference type="PROSITE" id="PS00110">
    <property type="entry name" value="PYRUVATE_KINASE"/>
    <property type="match status" value="1"/>
</dbReference>
<dbReference type="Pfam" id="PF02887">
    <property type="entry name" value="PK_C"/>
    <property type="match status" value="1"/>
</dbReference>
<dbReference type="NCBIfam" id="TIGR01064">
    <property type="entry name" value="pyruv_kin"/>
    <property type="match status" value="1"/>
</dbReference>
<dbReference type="GO" id="GO:0016301">
    <property type="term" value="F:kinase activity"/>
    <property type="evidence" value="ECO:0007669"/>
    <property type="project" value="UniProtKB-KW"/>
</dbReference>
<protein>
    <recommendedName>
        <fullName evidence="3">pyruvate kinase</fullName>
        <ecNumber evidence="3">2.7.1.40</ecNumber>
    </recommendedName>
</protein>
<dbReference type="SUPFAM" id="SSF51621">
    <property type="entry name" value="Phosphoenolpyruvate/pyruvate domain"/>
    <property type="match status" value="1"/>
</dbReference>
<dbReference type="InterPro" id="IPR015793">
    <property type="entry name" value="Pyrv_Knase_brl"/>
</dbReference>
<dbReference type="GO" id="GO:0000287">
    <property type="term" value="F:magnesium ion binding"/>
    <property type="evidence" value="ECO:0007669"/>
    <property type="project" value="InterPro"/>
</dbReference>
<gene>
    <name evidence="14" type="ORF">MNBD_CHLOROFLEXI01-4648</name>
</gene>
<dbReference type="GO" id="GO:0004743">
    <property type="term" value="F:pyruvate kinase activity"/>
    <property type="evidence" value="ECO:0007669"/>
    <property type="project" value="UniProtKB-EC"/>
</dbReference>
<keyword evidence="7 14" id="KW-0418">Kinase</keyword>
<dbReference type="EMBL" id="UOEU01000915">
    <property type="protein sequence ID" value="VAW42389.1"/>
    <property type="molecule type" value="Genomic_DNA"/>
</dbReference>
<keyword evidence="6" id="KW-0547">Nucleotide-binding</keyword>
<feature type="domain" description="Pyruvate kinase C-terminal" evidence="13">
    <location>
        <begin position="178"/>
        <end position="290"/>
    </location>
</feature>
<dbReference type="GO" id="GO:0005524">
    <property type="term" value="F:ATP binding"/>
    <property type="evidence" value="ECO:0007669"/>
    <property type="project" value="UniProtKB-KW"/>
</dbReference>
<dbReference type="InterPro" id="IPR040442">
    <property type="entry name" value="Pyrv_kinase-like_dom_sf"/>
</dbReference>
<evidence type="ECO:0000313" key="14">
    <source>
        <dbReference type="EMBL" id="VAW42389.1"/>
    </source>
</evidence>
<evidence type="ECO:0000259" key="13">
    <source>
        <dbReference type="Pfam" id="PF02887"/>
    </source>
</evidence>
<comment type="pathway">
    <text evidence="1">Carbohydrate degradation; glycolysis; pyruvate from D-glyceraldehyde 3-phosphate: step 5/5.</text>
</comment>
<evidence type="ECO:0000256" key="10">
    <source>
        <dbReference type="ARBA" id="ARBA00023152"/>
    </source>
</evidence>
<evidence type="ECO:0000256" key="4">
    <source>
        <dbReference type="ARBA" id="ARBA00022679"/>
    </source>
</evidence>
<evidence type="ECO:0000256" key="2">
    <source>
        <dbReference type="ARBA" id="ARBA00008663"/>
    </source>
</evidence>
<feature type="domain" description="Pyruvate kinase barrel" evidence="12">
    <location>
        <begin position="4"/>
        <end position="143"/>
    </location>
</feature>
<evidence type="ECO:0000256" key="6">
    <source>
        <dbReference type="ARBA" id="ARBA00022741"/>
    </source>
</evidence>
<keyword evidence="11 14" id="KW-0670">Pyruvate</keyword>
<dbReference type="InterPro" id="IPR001697">
    <property type="entry name" value="Pyr_Knase"/>
</dbReference>
<evidence type="ECO:0000256" key="7">
    <source>
        <dbReference type="ARBA" id="ARBA00022777"/>
    </source>
</evidence>
<evidence type="ECO:0000256" key="9">
    <source>
        <dbReference type="ARBA" id="ARBA00022842"/>
    </source>
</evidence>
<evidence type="ECO:0000256" key="8">
    <source>
        <dbReference type="ARBA" id="ARBA00022840"/>
    </source>
</evidence>
<dbReference type="PRINTS" id="PR01050">
    <property type="entry name" value="PYRUVTKNASE"/>
</dbReference>
<dbReference type="Gene3D" id="3.20.20.60">
    <property type="entry name" value="Phosphoenolpyruvate-binding domains"/>
    <property type="match status" value="1"/>
</dbReference>